<dbReference type="RefSeq" id="WP_344817729.1">
    <property type="nucleotide sequence ID" value="NZ_BAABCP010000001.1"/>
</dbReference>
<dbReference type="CDD" id="cd00761">
    <property type="entry name" value="Glyco_tranf_GTA_type"/>
    <property type="match status" value="1"/>
</dbReference>
<dbReference type="Gene3D" id="3.90.550.10">
    <property type="entry name" value="Spore Coat Polysaccharide Biosynthesis Protein SpsA, Chain A"/>
    <property type="match status" value="1"/>
</dbReference>
<accession>A0ABP7MP96</accession>
<reference evidence="3" key="1">
    <citation type="journal article" date="2019" name="Int. J. Syst. Evol. Microbiol.">
        <title>The Global Catalogue of Microorganisms (GCM) 10K type strain sequencing project: providing services to taxonomists for standard genome sequencing and annotation.</title>
        <authorList>
            <consortium name="The Broad Institute Genomics Platform"/>
            <consortium name="The Broad Institute Genome Sequencing Center for Infectious Disease"/>
            <person name="Wu L."/>
            <person name="Ma J."/>
        </authorList>
    </citation>
    <scope>NUCLEOTIDE SEQUENCE [LARGE SCALE GENOMIC DNA]</scope>
    <source>
        <strain evidence="3">JCM 17024</strain>
    </source>
</reference>
<protein>
    <recommendedName>
        <fullName evidence="1">Glycosyltransferase 2-like domain-containing protein</fullName>
    </recommendedName>
</protein>
<gene>
    <name evidence="2" type="ORF">GCM10022383_03050</name>
</gene>
<dbReference type="SUPFAM" id="SSF53448">
    <property type="entry name" value="Nucleotide-diphospho-sugar transferases"/>
    <property type="match status" value="1"/>
</dbReference>
<dbReference type="EMBL" id="BAABCP010000001">
    <property type="protein sequence ID" value="GAA3927411.1"/>
    <property type="molecule type" value="Genomic_DNA"/>
</dbReference>
<dbReference type="Proteomes" id="UP001501591">
    <property type="component" value="Unassembled WGS sequence"/>
</dbReference>
<comment type="caution">
    <text evidence="2">The sequence shown here is derived from an EMBL/GenBank/DDBJ whole genome shotgun (WGS) entry which is preliminary data.</text>
</comment>
<organism evidence="2 3">
    <name type="scientific">Microbacterium soli</name>
    <dbReference type="NCBI Taxonomy" id="446075"/>
    <lineage>
        <taxon>Bacteria</taxon>
        <taxon>Bacillati</taxon>
        <taxon>Actinomycetota</taxon>
        <taxon>Actinomycetes</taxon>
        <taxon>Micrococcales</taxon>
        <taxon>Microbacteriaceae</taxon>
        <taxon>Microbacterium</taxon>
    </lineage>
</organism>
<evidence type="ECO:0000313" key="2">
    <source>
        <dbReference type="EMBL" id="GAA3927411.1"/>
    </source>
</evidence>
<evidence type="ECO:0000313" key="3">
    <source>
        <dbReference type="Proteomes" id="UP001501591"/>
    </source>
</evidence>
<dbReference type="InterPro" id="IPR001173">
    <property type="entry name" value="Glyco_trans_2-like"/>
</dbReference>
<dbReference type="InterPro" id="IPR029044">
    <property type="entry name" value="Nucleotide-diphossugar_trans"/>
</dbReference>
<feature type="domain" description="Glycosyltransferase 2-like" evidence="1">
    <location>
        <begin position="14"/>
        <end position="143"/>
    </location>
</feature>
<proteinExistence type="predicted"/>
<name>A0ABP7MP96_9MICO</name>
<keyword evidence="3" id="KW-1185">Reference proteome</keyword>
<dbReference type="PANTHER" id="PTHR22916">
    <property type="entry name" value="GLYCOSYLTRANSFERASE"/>
    <property type="match status" value="1"/>
</dbReference>
<evidence type="ECO:0000259" key="1">
    <source>
        <dbReference type="Pfam" id="PF00535"/>
    </source>
</evidence>
<dbReference type="Pfam" id="PF00535">
    <property type="entry name" value="Glycos_transf_2"/>
    <property type="match status" value="1"/>
</dbReference>
<dbReference type="PANTHER" id="PTHR22916:SF3">
    <property type="entry name" value="UDP-GLCNAC:BETAGAL BETA-1,3-N-ACETYLGLUCOSAMINYLTRANSFERASE-LIKE PROTEIN 1"/>
    <property type="match status" value="1"/>
</dbReference>
<sequence>MSESPQSEEGVLLSIVIPTHNVRPWIAETLYSVLGQDVDGLEVIVVDDHSDDGTVEVVERCIAGDPRARLVRAESFGGGSARNEGVRWARGRYLAFADGDDIVPDGAYRAMVASLERTGSQVVIGDYIKFSPASTWRPTASMTAFSQPAQGVSLTQIPTMIFSRPCWNKVFDRSFWLGNGIEFPDVVRSNDIVPMTTAYVKASAIDVIEDVVYLYRDRPGGSSMTAKAPSSAAFISYLTQEAICADLLSSVGEPELESRYAALIYDRDGFFHARKFLSAWSGERDDDGRVVALLEELLERCAPAPRWIDARKRMTMHLLRRGEFLAARAAAQTVDGGAWRAEDAGTRMDAWTALLKSVVAEPELFAEVERVLRTGALATLGGIRPGAGDFEAHWDRLAEAAVSVFGDEVRAEIPELGSGTPVAVRAETGGTVSAIFGGDPVRLHGSSSTDDVVPVLWSSEGCVHPVRVDWRRGQDSAVWDAEFRVSHLPRGRELQPALRFADGRTVAVHVDAPVPEYRRLENVLYEQEQGWVRLSRRRHWLVRAPRRALITVRDRLRALRR</sequence>